<dbReference type="EMBL" id="MFBT01000012">
    <property type="protein sequence ID" value="OGD99645.1"/>
    <property type="molecule type" value="Genomic_DNA"/>
</dbReference>
<name>A0A1F5H6G4_9BACT</name>
<dbReference type="InterPro" id="IPR006076">
    <property type="entry name" value="FAD-dep_OxRdtase"/>
</dbReference>
<dbReference type="Proteomes" id="UP000177039">
    <property type="component" value="Unassembled WGS sequence"/>
</dbReference>
<dbReference type="Gene3D" id="3.50.50.60">
    <property type="entry name" value="FAD/NAD(P)-binding domain"/>
    <property type="match status" value="1"/>
</dbReference>
<dbReference type="Gene3D" id="3.30.9.10">
    <property type="entry name" value="D-Amino Acid Oxidase, subunit A, domain 2"/>
    <property type="match status" value="1"/>
</dbReference>
<evidence type="ECO:0000313" key="2">
    <source>
        <dbReference type="EMBL" id="OGD99645.1"/>
    </source>
</evidence>
<gene>
    <name evidence="2" type="ORF">A3B54_03075</name>
</gene>
<sequence>MKALVIGGGIFGVCAAIELAKSGVNTDLFESNERLMQGATNVNQNRLHLGYHYPRSIATAKQCLEGLSSFKEYFGLSLVDVAENYYAISKNGSKTSFFEYVNFCKKLGLPCKERYPSENILKTAQISGCIITDEKIISLDKLKIMAEQLLKRNKVNVFLKREFNKGSERDYDVVINATYSNFNVINKMLGLATRKFRYDVCNVPVLKLPKDLSGIGITIMDGDFHSILPYGNTPYHLFWSVKGSIIRTISTSGPKKSPLKIADYKNDHFIPLLKYAKLVDVLRITKILRPDVELSDERVTDLINYRNGKFAILSAKLNTCILTARKLVSIVNNDH</sequence>
<dbReference type="Pfam" id="PF01266">
    <property type="entry name" value="DAO"/>
    <property type="match status" value="1"/>
</dbReference>
<dbReference type="AlphaFoldDB" id="A0A1F5H6G4"/>
<reference evidence="2 3" key="1">
    <citation type="journal article" date="2016" name="Nat. Commun.">
        <title>Thousands of microbial genomes shed light on interconnected biogeochemical processes in an aquifer system.</title>
        <authorList>
            <person name="Anantharaman K."/>
            <person name="Brown C.T."/>
            <person name="Hug L.A."/>
            <person name="Sharon I."/>
            <person name="Castelle C.J."/>
            <person name="Probst A.J."/>
            <person name="Thomas B.C."/>
            <person name="Singh A."/>
            <person name="Wilkins M.J."/>
            <person name="Karaoz U."/>
            <person name="Brodie E.L."/>
            <person name="Williams K.H."/>
            <person name="Hubbard S.S."/>
            <person name="Banfield J.F."/>
        </authorList>
    </citation>
    <scope>NUCLEOTIDE SEQUENCE [LARGE SCALE GENOMIC DNA]</scope>
</reference>
<feature type="domain" description="FAD dependent oxidoreductase" evidence="1">
    <location>
        <begin position="3"/>
        <end position="160"/>
    </location>
</feature>
<comment type="caution">
    <text evidence="2">The sequence shown here is derived from an EMBL/GenBank/DDBJ whole genome shotgun (WGS) entry which is preliminary data.</text>
</comment>
<evidence type="ECO:0000313" key="3">
    <source>
        <dbReference type="Proteomes" id="UP000177039"/>
    </source>
</evidence>
<organism evidence="2 3">
    <name type="scientific">Candidatus Curtissbacteria bacterium RIFCSPLOWO2_01_FULL_42_50</name>
    <dbReference type="NCBI Taxonomy" id="1797730"/>
    <lineage>
        <taxon>Bacteria</taxon>
        <taxon>Candidatus Curtissiibacteriota</taxon>
    </lineage>
</organism>
<dbReference type="InterPro" id="IPR036188">
    <property type="entry name" value="FAD/NAD-bd_sf"/>
</dbReference>
<evidence type="ECO:0000259" key="1">
    <source>
        <dbReference type="Pfam" id="PF01266"/>
    </source>
</evidence>
<protein>
    <recommendedName>
        <fullName evidence="1">FAD dependent oxidoreductase domain-containing protein</fullName>
    </recommendedName>
</protein>
<proteinExistence type="predicted"/>
<dbReference type="SUPFAM" id="SSF51905">
    <property type="entry name" value="FAD/NAD(P)-binding domain"/>
    <property type="match status" value="1"/>
</dbReference>
<accession>A0A1F5H6G4</accession>